<dbReference type="InterPro" id="IPR029151">
    <property type="entry name" value="Sensor-like_sf"/>
</dbReference>
<dbReference type="SMART" id="SM00304">
    <property type="entry name" value="HAMP"/>
    <property type="match status" value="1"/>
</dbReference>
<evidence type="ECO:0000256" key="9">
    <source>
        <dbReference type="ARBA" id="ARBA00022989"/>
    </source>
</evidence>
<dbReference type="CDD" id="cd00130">
    <property type="entry name" value="PAS"/>
    <property type="match status" value="1"/>
</dbReference>
<dbReference type="InterPro" id="IPR001610">
    <property type="entry name" value="PAC"/>
</dbReference>
<feature type="transmembrane region" description="Helical" evidence="12">
    <location>
        <begin position="290"/>
        <end position="310"/>
    </location>
</feature>
<dbReference type="PROSITE" id="PS50113">
    <property type="entry name" value="PAC"/>
    <property type="match status" value="1"/>
</dbReference>
<keyword evidence="7" id="KW-0418">Kinase</keyword>
<dbReference type="Pfam" id="PF00672">
    <property type="entry name" value="HAMP"/>
    <property type="match status" value="1"/>
</dbReference>
<keyword evidence="17" id="KW-0548">Nucleotidyltransferase</keyword>
<keyword evidence="18" id="KW-1185">Reference proteome</keyword>
<feature type="domain" description="PAC" evidence="14">
    <location>
        <begin position="437"/>
        <end position="489"/>
    </location>
</feature>
<dbReference type="Pfam" id="PF00989">
    <property type="entry name" value="PAS"/>
    <property type="match status" value="1"/>
</dbReference>
<keyword evidence="5 12" id="KW-0812">Transmembrane</keyword>
<evidence type="ECO:0000256" key="11">
    <source>
        <dbReference type="ARBA" id="ARBA00023136"/>
    </source>
</evidence>
<dbReference type="Proteomes" id="UP000756860">
    <property type="component" value="Unassembled WGS sequence"/>
</dbReference>
<dbReference type="PROSITE" id="PS50885">
    <property type="entry name" value="HAMP"/>
    <property type="match status" value="1"/>
</dbReference>
<dbReference type="Pfam" id="PF00990">
    <property type="entry name" value="GGDEF"/>
    <property type="match status" value="1"/>
</dbReference>
<dbReference type="PANTHER" id="PTHR46663">
    <property type="entry name" value="DIGUANYLATE CYCLASE DGCT-RELATED"/>
    <property type="match status" value="1"/>
</dbReference>
<dbReference type="SUPFAM" id="SSF55073">
    <property type="entry name" value="Nucleotide cyclase"/>
    <property type="match status" value="1"/>
</dbReference>
<evidence type="ECO:0000256" key="7">
    <source>
        <dbReference type="ARBA" id="ARBA00022777"/>
    </source>
</evidence>
<dbReference type="EC" id="2.7.7.65" evidence="17"/>
<proteinExistence type="predicted"/>
<dbReference type="RefSeq" id="WP_214175564.1">
    <property type="nucleotide sequence ID" value="NZ_JAHCVK010000004.1"/>
</dbReference>
<dbReference type="InterPro" id="IPR000014">
    <property type="entry name" value="PAS"/>
</dbReference>
<evidence type="ECO:0000259" key="13">
    <source>
        <dbReference type="PROSITE" id="PS50112"/>
    </source>
</evidence>
<gene>
    <name evidence="17" type="ORF">KI810_10875</name>
</gene>
<keyword evidence="8" id="KW-0067">ATP-binding</keyword>
<dbReference type="SMART" id="SM00091">
    <property type="entry name" value="PAS"/>
    <property type="match status" value="1"/>
</dbReference>
<keyword evidence="9 12" id="KW-1133">Transmembrane helix</keyword>
<dbReference type="CDD" id="cd18774">
    <property type="entry name" value="PDC2_HK_sensor"/>
    <property type="match status" value="1"/>
</dbReference>
<dbReference type="InterPro" id="IPR033479">
    <property type="entry name" value="dCache_1"/>
</dbReference>
<dbReference type="CDD" id="cd12914">
    <property type="entry name" value="PDC1_DGC_like"/>
    <property type="match status" value="1"/>
</dbReference>
<dbReference type="Gene3D" id="3.30.450.20">
    <property type="entry name" value="PAS domain"/>
    <property type="match status" value="2"/>
</dbReference>
<dbReference type="SUPFAM" id="SSF103190">
    <property type="entry name" value="Sensory domain-like"/>
    <property type="match status" value="1"/>
</dbReference>
<organism evidence="17 18">
    <name type="scientific">Geomobilimonas luticola</name>
    <dbReference type="NCBI Taxonomy" id="1114878"/>
    <lineage>
        <taxon>Bacteria</taxon>
        <taxon>Pseudomonadati</taxon>
        <taxon>Thermodesulfobacteriota</taxon>
        <taxon>Desulfuromonadia</taxon>
        <taxon>Geobacterales</taxon>
        <taxon>Geobacteraceae</taxon>
        <taxon>Geomobilimonas</taxon>
    </lineage>
</organism>
<dbReference type="GO" id="GO:0052621">
    <property type="term" value="F:diguanylate cyclase activity"/>
    <property type="evidence" value="ECO:0007669"/>
    <property type="project" value="UniProtKB-EC"/>
</dbReference>
<evidence type="ECO:0000256" key="8">
    <source>
        <dbReference type="ARBA" id="ARBA00022840"/>
    </source>
</evidence>
<dbReference type="InterPro" id="IPR052163">
    <property type="entry name" value="DGC-Regulatory_Protein"/>
</dbReference>
<evidence type="ECO:0000256" key="10">
    <source>
        <dbReference type="ARBA" id="ARBA00023012"/>
    </source>
</evidence>
<keyword evidence="10" id="KW-0902">Two-component regulatory system</keyword>
<comment type="caution">
    <text evidence="17">The sequence shown here is derived from an EMBL/GenBank/DDBJ whole genome shotgun (WGS) entry which is preliminary data.</text>
</comment>
<dbReference type="PROSITE" id="PS50112">
    <property type="entry name" value="PAS"/>
    <property type="match status" value="1"/>
</dbReference>
<evidence type="ECO:0000259" key="15">
    <source>
        <dbReference type="PROSITE" id="PS50885"/>
    </source>
</evidence>
<evidence type="ECO:0000313" key="17">
    <source>
        <dbReference type="EMBL" id="MBT0653560.1"/>
    </source>
</evidence>
<keyword evidence="6" id="KW-0547">Nucleotide-binding</keyword>
<evidence type="ECO:0000256" key="5">
    <source>
        <dbReference type="ARBA" id="ARBA00022692"/>
    </source>
</evidence>
<dbReference type="SUPFAM" id="SSF55785">
    <property type="entry name" value="PYP-like sensor domain (PAS domain)"/>
    <property type="match status" value="1"/>
</dbReference>
<accession>A0ABS5SDV6</accession>
<evidence type="ECO:0000256" key="1">
    <source>
        <dbReference type="ARBA" id="ARBA00004651"/>
    </source>
</evidence>
<evidence type="ECO:0000256" key="6">
    <source>
        <dbReference type="ARBA" id="ARBA00022741"/>
    </source>
</evidence>
<dbReference type="InterPro" id="IPR035965">
    <property type="entry name" value="PAS-like_dom_sf"/>
</dbReference>
<keyword evidence="2" id="KW-1003">Cell membrane</keyword>
<dbReference type="Pfam" id="PF02743">
    <property type="entry name" value="dCache_1"/>
    <property type="match status" value="1"/>
</dbReference>
<dbReference type="InterPro" id="IPR000700">
    <property type="entry name" value="PAS-assoc_C"/>
</dbReference>
<dbReference type="Gene3D" id="3.30.70.270">
    <property type="match status" value="1"/>
</dbReference>
<protein>
    <submittedName>
        <fullName evidence="17">Diguanylate cyclase</fullName>
        <ecNumber evidence="17">2.7.7.65</ecNumber>
    </submittedName>
</protein>
<feature type="transmembrane region" description="Helical" evidence="12">
    <location>
        <begin position="13"/>
        <end position="36"/>
    </location>
</feature>
<dbReference type="NCBIfam" id="TIGR00229">
    <property type="entry name" value="sensory_box"/>
    <property type="match status" value="1"/>
</dbReference>
<evidence type="ECO:0000259" key="14">
    <source>
        <dbReference type="PROSITE" id="PS50113"/>
    </source>
</evidence>
<dbReference type="EMBL" id="JAHCVK010000004">
    <property type="protein sequence ID" value="MBT0653560.1"/>
    <property type="molecule type" value="Genomic_DNA"/>
</dbReference>
<evidence type="ECO:0000256" key="3">
    <source>
        <dbReference type="ARBA" id="ARBA00022553"/>
    </source>
</evidence>
<keyword evidence="3" id="KW-0597">Phosphoprotein</keyword>
<dbReference type="NCBIfam" id="TIGR00254">
    <property type="entry name" value="GGDEF"/>
    <property type="match status" value="1"/>
</dbReference>
<dbReference type="InterPro" id="IPR003660">
    <property type="entry name" value="HAMP_dom"/>
</dbReference>
<dbReference type="InterPro" id="IPR043128">
    <property type="entry name" value="Rev_trsase/Diguanyl_cyclase"/>
</dbReference>
<dbReference type="SMART" id="SM00086">
    <property type="entry name" value="PAC"/>
    <property type="match status" value="1"/>
</dbReference>
<evidence type="ECO:0000313" key="18">
    <source>
        <dbReference type="Proteomes" id="UP000756860"/>
    </source>
</evidence>
<keyword evidence="4 17" id="KW-0808">Transferase</keyword>
<evidence type="ECO:0000256" key="4">
    <source>
        <dbReference type="ARBA" id="ARBA00022679"/>
    </source>
</evidence>
<dbReference type="InterPro" id="IPR029787">
    <property type="entry name" value="Nucleotide_cyclase"/>
</dbReference>
<sequence>MPESPALSLKAKLALAVSSLLVILLTFFSLVFFGYFRTEFKKTIANQQETLAKGLADQIDDKLRAAQKTLLTMVDDFPPAIADSPDKVQQFLDTHLGAFPVFDNGIYLFSPAGQLVAESPFQPAQRGQNFSGRSFFKEALKSRNPEISDPYYSTQPHHPTVIMFTAPIIDENDTIVAILGGSLDIMSDSFLGELSRIRIARSGYLYLYDTKGTMIMHPNRLMVLRREMPAGSKKFFDASVKGFEGTGTTVTADGVRMVTSVKRLTTKNWILGATYPEAEAYAPIARARRYWLAATLIVACCAIIATWLFVRRLTIPLYQLNHHMREISQSGMKKPLHLDCNDEIAELAETFNRMIESLGEKEATVKKLSVAVEQSPSIVVITDASGVIEYVNPKFCDVTGYSRDEAVGENPRILKSGEMDPATYRQLWECIVAGGEWRGEFHNKRKDGSCYWAAATITGIRDEAGEITHFLGMQEDITARKEAETRLMNMAMLDNLTGLANRNLLQDRLTQQLAYAERHQTTIGLLFIDLDHFKQVNDTLGHAIGDLLLRSFADTLVSCVRKSDTVARLGGDEFIIMLTDITDPDTPGMIARKILDALQTPFDLEGHRLAAHASIGIAIYPMDGRDDETLLRNADLAMYNAKQASRNTYLFYTPEMRTTTVCCDGSIQPSA</sequence>
<feature type="domain" description="HAMP" evidence="15">
    <location>
        <begin position="311"/>
        <end position="363"/>
    </location>
</feature>
<dbReference type="CDD" id="cd06225">
    <property type="entry name" value="HAMP"/>
    <property type="match status" value="1"/>
</dbReference>
<dbReference type="Gene3D" id="6.10.340.10">
    <property type="match status" value="1"/>
</dbReference>
<dbReference type="InterPro" id="IPR000160">
    <property type="entry name" value="GGDEF_dom"/>
</dbReference>
<feature type="domain" description="PAS" evidence="13">
    <location>
        <begin position="364"/>
        <end position="410"/>
    </location>
</feature>
<evidence type="ECO:0000259" key="16">
    <source>
        <dbReference type="PROSITE" id="PS50887"/>
    </source>
</evidence>
<dbReference type="SUPFAM" id="SSF158472">
    <property type="entry name" value="HAMP domain-like"/>
    <property type="match status" value="1"/>
</dbReference>
<evidence type="ECO:0000256" key="12">
    <source>
        <dbReference type="SAM" id="Phobius"/>
    </source>
</evidence>
<dbReference type="CDD" id="cd01949">
    <property type="entry name" value="GGDEF"/>
    <property type="match status" value="1"/>
</dbReference>
<name>A0ABS5SDV6_9BACT</name>
<evidence type="ECO:0000256" key="2">
    <source>
        <dbReference type="ARBA" id="ARBA00022475"/>
    </source>
</evidence>
<keyword evidence="11 12" id="KW-0472">Membrane</keyword>
<dbReference type="PROSITE" id="PS50887">
    <property type="entry name" value="GGDEF"/>
    <property type="match status" value="1"/>
</dbReference>
<comment type="subcellular location">
    <subcellularLocation>
        <location evidence="1">Cell membrane</location>
        <topology evidence="1">Multi-pass membrane protein</topology>
    </subcellularLocation>
</comment>
<dbReference type="PANTHER" id="PTHR46663:SF3">
    <property type="entry name" value="SLL0267 PROTEIN"/>
    <property type="match status" value="1"/>
</dbReference>
<feature type="domain" description="GGDEF" evidence="16">
    <location>
        <begin position="521"/>
        <end position="654"/>
    </location>
</feature>
<reference evidence="17 18" key="1">
    <citation type="submission" date="2021-05" db="EMBL/GenBank/DDBJ databases">
        <title>The draft genome of Geobacter luticola JCM 17780.</title>
        <authorList>
            <person name="Xu Z."/>
            <person name="Masuda Y."/>
            <person name="Itoh H."/>
            <person name="Senoo K."/>
        </authorList>
    </citation>
    <scope>NUCLEOTIDE SEQUENCE [LARGE SCALE GENOMIC DNA]</scope>
    <source>
        <strain evidence="17 18">JCM 17780</strain>
    </source>
</reference>
<dbReference type="SMART" id="SM00267">
    <property type="entry name" value="GGDEF"/>
    <property type="match status" value="1"/>
</dbReference>
<dbReference type="InterPro" id="IPR013767">
    <property type="entry name" value="PAS_fold"/>
</dbReference>